<comment type="caution">
    <text evidence="1">The sequence shown here is derived from an EMBL/GenBank/DDBJ whole genome shotgun (WGS) entry which is preliminary data.</text>
</comment>
<reference evidence="1 2" key="1">
    <citation type="submission" date="2015-01" db="EMBL/GenBank/DDBJ databases">
        <title>Genome sequence of Mycobacterium llatzerense and Mycobacterium immunogenum recovered from brain abscess.</title>
        <authorList>
            <person name="Greninger A.L."/>
            <person name="Langelier C."/>
            <person name="Cunningham G."/>
            <person name="Chiu C.Y."/>
            <person name="Miller S."/>
        </authorList>
    </citation>
    <scope>NUCLEOTIDE SEQUENCE [LARGE SCALE GENOMIC DNA]</scope>
    <source>
        <strain evidence="1 2">CLUC14</strain>
    </source>
</reference>
<dbReference type="AlphaFoldDB" id="A0A0D1LF77"/>
<sequence length="129" mass="14233">MTTADTLLLRDKLIAELCASPVALATAELAARMPGKVERSNDSCAQLCHRSTLGPGLKVLECHRSWHLVEYRRATHGYTGIYRHLRALEAQGLIRRTVRDDRKGVYWIYNGPDVVAASHSHTGDGGGRP</sequence>
<dbReference type="RefSeq" id="WP_043987544.1">
    <property type="nucleotide sequence ID" value="NZ_JXST01000040.1"/>
</dbReference>
<dbReference type="OrthoDB" id="4625111at2"/>
<dbReference type="SUPFAM" id="SSF46785">
    <property type="entry name" value="Winged helix' DNA-binding domain"/>
    <property type="match status" value="1"/>
</dbReference>
<name>A0A0D1LF77_9MYCO</name>
<dbReference type="InterPro" id="IPR036390">
    <property type="entry name" value="WH_DNA-bd_sf"/>
</dbReference>
<protein>
    <submittedName>
        <fullName evidence="1">Uncharacterized protein</fullName>
    </submittedName>
</protein>
<dbReference type="EMBL" id="JXST01000040">
    <property type="protein sequence ID" value="KIU14606.1"/>
    <property type="molecule type" value="Genomic_DNA"/>
</dbReference>
<dbReference type="PATRIC" id="fig|280871.6.peg.4829"/>
<proteinExistence type="predicted"/>
<keyword evidence="2" id="KW-1185">Reference proteome</keyword>
<organism evidence="1 2">
    <name type="scientific">Mycolicibacterium llatzerense</name>
    <dbReference type="NCBI Taxonomy" id="280871"/>
    <lineage>
        <taxon>Bacteria</taxon>
        <taxon>Bacillati</taxon>
        <taxon>Actinomycetota</taxon>
        <taxon>Actinomycetes</taxon>
        <taxon>Mycobacteriales</taxon>
        <taxon>Mycobacteriaceae</taxon>
        <taxon>Mycolicibacterium</taxon>
    </lineage>
</organism>
<evidence type="ECO:0000313" key="2">
    <source>
        <dbReference type="Proteomes" id="UP000032221"/>
    </source>
</evidence>
<evidence type="ECO:0000313" key="1">
    <source>
        <dbReference type="EMBL" id="KIU14606.1"/>
    </source>
</evidence>
<gene>
    <name evidence="1" type="ORF">TL10_23340</name>
</gene>
<accession>A0A0D1LF77</accession>
<dbReference type="Proteomes" id="UP000032221">
    <property type="component" value="Unassembled WGS sequence"/>
</dbReference>